<dbReference type="PANTHER" id="PTHR31006:SF3">
    <property type="entry name" value="F-BOX DOMAIN-CONTAINING PROTEIN-RELATED"/>
    <property type="match status" value="1"/>
</dbReference>
<sequence length="462" mass="54566">MAADIKNITEKFKKLSIDPVYDTNWCDMPVEIKLECIGKMEFAERIMPKNVNWNDLSDQLKHKCVGKMDFVTRVMLRSTSRNERKLVDRHKNRFEFVRIEEINGFPIGGVTVIPSSEKSENPNQKSIIKEQAIHLECENLNYHRFTLLPFLNFALKTGKIGRLALDISDEGLFQEVAKAVFRTENSKNWNDFSVELKLKIIEEMDFKTRSFFRQTARSNKNLVDSLPIFIDYIQFTGSSQKNSKQCTEFSFQIDNLRQPKTFRFTKKSEFRRKILPIFLYVLKVGIIDLFFCHYVPDLIDELVGMFYGWEIQKFKIRHLDFVVSRRAMFWFARNSDEKVLEHFETAADPFIDFPIDNLLTFPSVHNARKIEIHESYKIEILYAIIEKWIEIDASTGSTVIIYKPGNYYEISCRFEDRVIYEIPNEKILLTTNNPKKQIEIQIKHQDNFDYFDSVTCQIVEIY</sequence>
<dbReference type="EMBL" id="CP090894">
    <property type="protein sequence ID" value="ULT93850.1"/>
    <property type="molecule type" value="Genomic_DNA"/>
</dbReference>
<organism evidence="2 3">
    <name type="scientific">Caenorhabditis briggsae</name>
    <dbReference type="NCBI Taxonomy" id="6238"/>
    <lineage>
        <taxon>Eukaryota</taxon>
        <taxon>Metazoa</taxon>
        <taxon>Ecdysozoa</taxon>
        <taxon>Nematoda</taxon>
        <taxon>Chromadorea</taxon>
        <taxon>Rhabditida</taxon>
        <taxon>Rhabditina</taxon>
        <taxon>Rhabditomorpha</taxon>
        <taxon>Rhabditoidea</taxon>
        <taxon>Rhabditidae</taxon>
        <taxon>Peloderinae</taxon>
        <taxon>Caenorhabditis</taxon>
    </lineage>
</organism>
<accession>A0AAE9D3L6</accession>
<name>A0AAE9D3L6_CAEBR</name>
<reference evidence="2 3" key="1">
    <citation type="submission" date="2022-05" db="EMBL/GenBank/DDBJ databases">
        <title>Chromosome-level reference genomes for two strains of Caenorhabditis briggsae: an improved platform for comparative genomics.</title>
        <authorList>
            <person name="Stevens L."/>
            <person name="Andersen E.C."/>
        </authorList>
    </citation>
    <scope>NUCLEOTIDE SEQUENCE [LARGE SCALE GENOMIC DNA]</scope>
    <source>
        <strain evidence="2">QX1410_ONT</strain>
        <tissue evidence="2">Whole-organism</tissue>
    </source>
</reference>
<gene>
    <name evidence="2" type="ORF">L3Y34_003392</name>
</gene>
<feature type="domain" description="F-box" evidence="1">
    <location>
        <begin position="56"/>
        <end position="96"/>
    </location>
</feature>
<dbReference type="AlphaFoldDB" id="A0AAE9D3L6"/>
<evidence type="ECO:0000259" key="1">
    <source>
        <dbReference type="SMART" id="SM00256"/>
    </source>
</evidence>
<dbReference type="Proteomes" id="UP000827892">
    <property type="component" value="Chromosome IV"/>
</dbReference>
<evidence type="ECO:0000313" key="2">
    <source>
        <dbReference type="EMBL" id="ULT93850.1"/>
    </source>
</evidence>
<protein>
    <recommendedName>
        <fullName evidence="1">F-box domain-containing protein</fullName>
    </recommendedName>
</protein>
<dbReference type="InterPro" id="IPR001810">
    <property type="entry name" value="F-box_dom"/>
</dbReference>
<proteinExistence type="predicted"/>
<dbReference type="PANTHER" id="PTHR31006">
    <property type="entry name" value="F-BOX DOMAIN-CONTAINING PROTEIN-RELATED-RELATED"/>
    <property type="match status" value="1"/>
</dbReference>
<dbReference type="Pfam" id="PF00646">
    <property type="entry name" value="F-box"/>
    <property type="match status" value="1"/>
</dbReference>
<dbReference type="InterPro" id="IPR042317">
    <property type="entry name" value="She-1-like"/>
</dbReference>
<dbReference type="SMART" id="SM00256">
    <property type="entry name" value="FBOX"/>
    <property type="match status" value="2"/>
</dbReference>
<evidence type="ECO:0000313" key="3">
    <source>
        <dbReference type="Proteomes" id="UP000827892"/>
    </source>
</evidence>
<feature type="domain" description="F-box" evidence="1">
    <location>
        <begin position="192"/>
        <end position="232"/>
    </location>
</feature>